<protein>
    <submittedName>
        <fullName evidence="16">PTS beta-glucoside transporter subunit IIABC</fullName>
    </submittedName>
</protein>
<dbReference type="RefSeq" id="WP_343858262.1">
    <property type="nucleotide sequence ID" value="NZ_BAAACX010000006.1"/>
</dbReference>
<dbReference type="SUPFAM" id="SSF55604">
    <property type="entry name" value="Glucose permease domain IIB"/>
    <property type="match status" value="1"/>
</dbReference>
<feature type="transmembrane region" description="Helical" evidence="12">
    <location>
        <begin position="283"/>
        <end position="300"/>
    </location>
</feature>
<dbReference type="InterPro" id="IPR001127">
    <property type="entry name" value="PTS_EIIA_1_perm"/>
</dbReference>
<dbReference type="Pfam" id="PF00367">
    <property type="entry name" value="PTS_EIIB"/>
    <property type="match status" value="1"/>
</dbReference>
<feature type="transmembrane region" description="Helical" evidence="12">
    <location>
        <begin position="110"/>
        <end position="138"/>
    </location>
</feature>
<evidence type="ECO:0000256" key="11">
    <source>
        <dbReference type="PROSITE-ProRule" id="PRU00421"/>
    </source>
</evidence>
<feature type="transmembrane region" description="Helical" evidence="12">
    <location>
        <begin position="435"/>
        <end position="456"/>
    </location>
</feature>
<dbReference type="PROSITE" id="PS51103">
    <property type="entry name" value="PTS_EIIC_TYPE_1"/>
    <property type="match status" value="1"/>
</dbReference>
<dbReference type="Gene3D" id="3.30.1360.60">
    <property type="entry name" value="Glucose permease domain IIB"/>
    <property type="match status" value="1"/>
</dbReference>
<keyword evidence="4" id="KW-0762">Sugar transport</keyword>
<evidence type="ECO:0000259" key="13">
    <source>
        <dbReference type="PROSITE" id="PS51093"/>
    </source>
</evidence>
<dbReference type="InterPro" id="IPR011055">
    <property type="entry name" value="Dup_hybrid_motif"/>
</dbReference>
<gene>
    <name evidence="16" type="primary">bglP</name>
    <name evidence="16" type="ORF">GCM10008933_10190</name>
</gene>
<dbReference type="InterPro" id="IPR011297">
    <property type="entry name" value="PTS_IIABC_b_glu"/>
</dbReference>
<accession>A0ABN0Y3F2</accession>
<dbReference type="InterPro" id="IPR050558">
    <property type="entry name" value="PTS_Sugar-Specific_Components"/>
</dbReference>
<dbReference type="PANTHER" id="PTHR30175:SF1">
    <property type="entry name" value="PTS SYSTEM ARBUTIN-, CELLOBIOSE-, AND SALICIN-SPECIFIC EIIBC COMPONENT-RELATED"/>
    <property type="match status" value="1"/>
</dbReference>
<dbReference type="PANTHER" id="PTHR30175">
    <property type="entry name" value="PHOSPHOTRANSFERASE SYSTEM TRANSPORT PROTEIN"/>
    <property type="match status" value="1"/>
</dbReference>
<dbReference type="Pfam" id="PF02378">
    <property type="entry name" value="PTS_EIIC"/>
    <property type="match status" value="1"/>
</dbReference>
<keyword evidence="3" id="KW-1003">Cell membrane</keyword>
<keyword evidence="17" id="KW-1185">Reference proteome</keyword>
<dbReference type="PROSITE" id="PS01035">
    <property type="entry name" value="PTS_EIIB_TYPE_1_CYS"/>
    <property type="match status" value="1"/>
</dbReference>
<dbReference type="NCBIfam" id="TIGR01995">
    <property type="entry name" value="PTS-II-ABC-beta"/>
    <property type="match status" value="1"/>
</dbReference>
<evidence type="ECO:0000256" key="6">
    <source>
        <dbReference type="ARBA" id="ARBA00022683"/>
    </source>
</evidence>
<feature type="transmembrane region" description="Helical" evidence="12">
    <location>
        <begin position="150"/>
        <end position="170"/>
    </location>
</feature>
<keyword evidence="2" id="KW-0813">Transport</keyword>
<evidence type="ECO:0000256" key="9">
    <source>
        <dbReference type="ARBA" id="ARBA00022989"/>
    </source>
</evidence>
<evidence type="ECO:0000256" key="2">
    <source>
        <dbReference type="ARBA" id="ARBA00022448"/>
    </source>
</evidence>
<evidence type="ECO:0000256" key="5">
    <source>
        <dbReference type="ARBA" id="ARBA00022679"/>
    </source>
</evidence>
<dbReference type="Proteomes" id="UP001500340">
    <property type="component" value="Unassembled WGS sequence"/>
</dbReference>
<evidence type="ECO:0000256" key="3">
    <source>
        <dbReference type="ARBA" id="ARBA00022475"/>
    </source>
</evidence>
<keyword evidence="8" id="KW-0418">Kinase</keyword>
<keyword evidence="6" id="KW-0598">Phosphotransferase system</keyword>
<feature type="domain" description="PTS EIIA type-1" evidence="13">
    <location>
        <begin position="508"/>
        <end position="612"/>
    </location>
</feature>
<dbReference type="InterPro" id="IPR036878">
    <property type="entry name" value="Glu_permease_IIB"/>
</dbReference>
<evidence type="ECO:0000259" key="14">
    <source>
        <dbReference type="PROSITE" id="PS51098"/>
    </source>
</evidence>
<feature type="transmembrane region" description="Helical" evidence="12">
    <location>
        <begin position="331"/>
        <end position="352"/>
    </location>
</feature>
<evidence type="ECO:0000256" key="4">
    <source>
        <dbReference type="ARBA" id="ARBA00022597"/>
    </source>
</evidence>
<feature type="domain" description="PTS EIIC type-1" evidence="15">
    <location>
        <begin position="112"/>
        <end position="472"/>
    </location>
</feature>
<dbReference type="PROSITE" id="PS51093">
    <property type="entry name" value="PTS_EIIA_TYPE_1"/>
    <property type="match status" value="1"/>
</dbReference>
<evidence type="ECO:0000256" key="8">
    <source>
        <dbReference type="ARBA" id="ARBA00022777"/>
    </source>
</evidence>
<keyword evidence="9 12" id="KW-1133">Transmembrane helix</keyword>
<dbReference type="Gene3D" id="2.70.70.10">
    <property type="entry name" value="Glucose Permease (Domain IIA)"/>
    <property type="match status" value="1"/>
</dbReference>
<feature type="active site" description="Phosphocysteine intermediate; for EIIB activity" evidence="11">
    <location>
        <position position="26"/>
    </location>
</feature>
<feature type="transmembrane region" description="Helical" evidence="12">
    <location>
        <begin position="390"/>
        <end position="415"/>
    </location>
</feature>
<dbReference type="InterPro" id="IPR001996">
    <property type="entry name" value="PTS_IIB_1"/>
</dbReference>
<feature type="transmembrane region" description="Helical" evidence="12">
    <location>
        <begin position="216"/>
        <end position="236"/>
    </location>
</feature>
<evidence type="ECO:0000259" key="15">
    <source>
        <dbReference type="PROSITE" id="PS51103"/>
    </source>
</evidence>
<dbReference type="Pfam" id="PF00358">
    <property type="entry name" value="PTS_EIIA_1"/>
    <property type="match status" value="1"/>
</dbReference>
<evidence type="ECO:0000256" key="1">
    <source>
        <dbReference type="ARBA" id="ARBA00004651"/>
    </source>
</evidence>
<name>A0ABN0Y3F2_9BACL</name>
<dbReference type="EMBL" id="BAAACX010000006">
    <property type="protein sequence ID" value="GAA0381004.1"/>
    <property type="molecule type" value="Genomic_DNA"/>
</dbReference>
<dbReference type="SUPFAM" id="SSF51261">
    <property type="entry name" value="Duplicated hybrid motif"/>
    <property type="match status" value="1"/>
</dbReference>
<evidence type="ECO:0000256" key="10">
    <source>
        <dbReference type="ARBA" id="ARBA00023136"/>
    </source>
</evidence>
<evidence type="ECO:0000313" key="16">
    <source>
        <dbReference type="EMBL" id="GAA0381004.1"/>
    </source>
</evidence>
<feature type="domain" description="PTS EIIB type-1" evidence="14">
    <location>
        <begin position="4"/>
        <end position="86"/>
    </location>
</feature>
<comment type="subcellular location">
    <subcellularLocation>
        <location evidence="1">Cell membrane</location>
        <topology evidence="1">Multi-pass membrane protein</topology>
    </subcellularLocation>
</comment>
<feature type="transmembrane region" description="Helical" evidence="12">
    <location>
        <begin position="182"/>
        <end position="204"/>
    </location>
</feature>
<dbReference type="NCBIfam" id="TIGR00830">
    <property type="entry name" value="PTBA"/>
    <property type="match status" value="1"/>
</dbReference>
<feature type="transmembrane region" description="Helical" evidence="12">
    <location>
        <begin position="248"/>
        <end position="277"/>
    </location>
</feature>
<proteinExistence type="predicted"/>
<keyword evidence="10 12" id="KW-0472">Membrane</keyword>
<evidence type="ECO:0000313" key="17">
    <source>
        <dbReference type="Proteomes" id="UP001500340"/>
    </source>
</evidence>
<dbReference type="PROSITE" id="PS00371">
    <property type="entry name" value="PTS_EIIA_TYPE_1_HIS"/>
    <property type="match status" value="1"/>
</dbReference>
<dbReference type="PROSITE" id="PS51098">
    <property type="entry name" value="PTS_EIIB_TYPE_1"/>
    <property type="match status" value="1"/>
</dbReference>
<dbReference type="InterPro" id="IPR003352">
    <property type="entry name" value="PTS_EIIC"/>
</dbReference>
<comment type="caution">
    <text evidence="16">The sequence shown here is derived from an EMBL/GenBank/DDBJ whole genome shotgun (WGS) entry which is preliminary data.</text>
</comment>
<evidence type="ECO:0000256" key="7">
    <source>
        <dbReference type="ARBA" id="ARBA00022692"/>
    </source>
</evidence>
<reference evidence="16 17" key="1">
    <citation type="journal article" date="2019" name="Int. J. Syst. Evol. Microbiol.">
        <title>The Global Catalogue of Microorganisms (GCM) 10K type strain sequencing project: providing services to taxonomists for standard genome sequencing and annotation.</title>
        <authorList>
            <consortium name="The Broad Institute Genomics Platform"/>
            <consortium name="The Broad Institute Genome Sequencing Center for Infectious Disease"/>
            <person name="Wu L."/>
            <person name="Ma J."/>
        </authorList>
    </citation>
    <scope>NUCLEOTIDE SEQUENCE [LARGE SCALE GENOMIC DNA]</scope>
    <source>
        <strain evidence="16 17">JCM 12774</strain>
    </source>
</reference>
<sequence length="641" mass="69960">MDYKKLAKDIIPLVGGKDNIKLIWNCFTRLRFNLVDDTIPQIEELKKLEGVIDIQVTSSQFQIIIGNNVEIIADEINRLIGHDKKQSNEQPVVAEKSTPKKGVKNKVNGILETISAIFSPILPAIIGAGMMKVVLALITITKLMPETNGVFQVFTMISDSAFYFLPFLLAVSSARKFNVNEFISLCLAGVLMYPTLINGAANGLEPMKFWLFNLPYLSYSSSVIPVILGVWLMSYVNKGVNKVMPPMLKAILSSVVVLVITVPIVLIVIAPLGFYIGEYLSKGLIWLFSTVGPLAGFLLAGFNPIIVMTGMHYACMPAAIQSLATNGFDNFWLPFALISNMAQAGAIFAVFVKSKSPEQRSITVSTGLSAIFGITEPGMYGVTMKLKKPLYAAMLGSAIGGCVAVLLSVKTFSFVPPSIFALPTYIAPDGNMSGLWAILVGIILSFVLSFIFTMFFKFESSSKNNKTNEQKNEIKQEKGMESKVELSKEEVVVSPLAGKVIPMSQVPDVAFSEEHMGKGVAIEPDEGILRAPVDGDIAVIFRTKHAIVMTTDRGAEILMHIGINTVQLKGEHFESLVQVGDKVKKGQPIVKFDVEAIRAKGYATVTPTIVTNYSEFPEFEMIKTNETIKIGDPIMTIKGAI</sequence>
<keyword evidence="5" id="KW-0808">Transferase</keyword>
<organism evidence="16 17">
    <name type="scientific">Paenibacillus motobuensis</name>
    <dbReference type="NCBI Taxonomy" id="295324"/>
    <lineage>
        <taxon>Bacteria</taxon>
        <taxon>Bacillati</taxon>
        <taxon>Bacillota</taxon>
        <taxon>Bacilli</taxon>
        <taxon>Bacillales</taxon>
        <taxon>Paenibacillaceae</taxon>
        <taxon>Paenibacillus</taxon>
    </lineage>
</organism>
<dbReference type="InterPro" id="IPR018113">
    <property type="entry name" value="PTrfase_EIIB_Cys"/>
</dbReference>
<dbReference type="CDD" id="cd00212">
    <property type="entry name" value="PTS_IIB_glc"/>
    <property type="match status" value="1"/>
</dbReference>
<evidence type="ECO:0000256" key="12">
    <source>
        <dbReference type="SAM" id="Phobius"/>
    </source>
</evidence>
<dbReference type="InterPro" id="IPR013013">
    <property type="entry name" value="PTS_EIIC_1"/>
</dbReference>
<keyword evidence="7 12" id="KW-0812">Transmembrane</keyword>